<dbReference type="PROSITE" id="PS00629">
    <property type="entry name" value="IMP_1"/>
    <property type="match status" value="1"/>
</dbReference>
<dbReference type="AlphaFoldDB" id="A0A5K7Z0M3"/>
<dbReference type="InterPro" id="IPR000760">
    <property type="entry name" value="Inositol_monophosphatase-like"/>
</dbReference>
<comment type="similarity">
    <text evidence="4">Belongs to the inositol monophosphatase superfamily. CysQ family.</text>
</comment>
<dbReference type="RefSeq" id="WP_155304433.1">
    <property type="nucleotide sequence ID" value="NZ_AP021875.1"/>
</dbReference>
<dbReference type="InterPro" id="IPR020583">
    <property type="entry name" value="Inositol_monoP_metal-BS"/>
</dbReference>
<evidence type="ECO:0000256" key="3">
    <source>
        <dbReference type="ARBA" id="ARBA00022842"/>
    </source>
</evidence>
<dbReference type="GO" id="GO:0050427">
    <property type="term" value="P:3'-phosphoadenosine 5'-phosphosulfate metabolic process"/>
    <property type="evidence" value="ECO:0007669"/>
    <property type="project" value="TreeGrafter"/>
</dbReference>
<feature type="binding site" evidence="5">
    <location>
        <position position="67"/>
    </location>
    <ligand>
        <name>Mg(2+)</name>
        <dbReference type="ChEBI" id="CHEBI:18420"/>
        <label>1</label>
        <note>catalytic</note>
    </ligand>
</feature>
<dbReference type="InterPro" id="IPR006240">
    <property type="entry name" value="CysQ"/>
</dbReference>
<dbReference type="Proteomes" id="UP000427769">
    <property type="component" value="Chromosome"/>
</dbReference>
<evidence type="ECO:0000256" key="2">
    <source>
        <dbReference type="ARBA" id="ARBA00022723"/>
    </source>
</evidence>
<evidence type="ECO:0000313" key="7">
    <source>
        <dbReference type="Proteomes" id="UP000427769"/>
    </source>
</evidence>
<feature type="binding site" evidence="4">
    <location>
        <position position="67"/>
    </location>
    <ligand>
        <name>Mg(2+)</name>
        <dbReference type="ChEBI" id="CHEBI:18420"/>
        <label>1</label>
    </ligand>
</feature>
<dbReference type="InterPro" id="IPR050725">
    <property type="entry name" value="CysQ/Inositol_MonoPase"/>
</dbReference>
<comment type="subcellular location">
    <subcellularLocation>
        <location evidence="4">Cell membrane</location>
        <topology evidence="4">Peripheral membrane protein</topology>
        <orientation evidence="4">Cytoplasmic side</orientation>
    </subcellularLocation>
</comment>
<feature type="binding site" evidence="4">
    <location>
        <position position="87"/>
    </location>
    <ligand>
        <name>Mg(2+)</name>
        <dbReference type="ChEBI" id="CHEBI:18420"/>
        <label>2</label>
    </ligand>
</feature>
<keyword evidence="7" id="KW-1185">Reference proteome</keyword>
<dbReference type="PANTHER" id="PTHR43028:SF5">
    <property type="entry name" value="3'(2'),5'-BISPHOSPHATE NUCLEOTIDASE 1"/>
    <property type="match status" value="1"/>
</dbReference>
<sequence length="280" mass="31105">MEDRSNLLMACVKSALAAGRAILEVYDGPDMQVEKKSDDSPLTLADRRAHDIIMKGIGNLDIPVLSEEGRNIPFGERSQWPRMWVVDPLDGTKEFIKRNGEFTVNIALVEEGVPTLGVVFVPVSDCLYFADLEKGAFKIERCHEAGIDEKLINCIGEIKTLIDQAVRLPVAREKERPFTIMGSRSHATPELEAYVEEMRRKHGEVNFISAGSSLKICRVAEGAADIYPRLGPTMEWDTAAGQAVAVASRAQVVRHDDGTPLAYNKKDLLNPWFIVERKNA</sequence>
<feature type="binding site" evidence="5">
    <location>
        <position position="87"/>
    </location>
    <ligand>
        <name>Mg(2+)</name>
        <dbReference type="ChEBI" id="CHEBI:18420"/>
        <label>1</label>
        <note>catalytic</note>
    </ligand>
</feature>
<comment type="cofactor">
    <cofactor evidence="4 5">
        <name>Mg(2+)</name>
        <dbReference type="ChEBI" id="CHEBI:18420"/>
    </cofactor>
</comment>
<name>A0A5K7Z0M3_9BACT</name>
<dbReference type="NCBIfam" id="TIGR01331">
    <property type="entry name" value="bisphos_cysQ"/>
    <property type="match status" value="1"/>
</dbReference>
<comment type="catalytic activity">
    <reaction evidence="1 4">
        <text>adenosine 3',5'-bisphosphate + H2O = AMP + phosphate</text>
        <dbReference type="Rhea" id="RHEA:10040"/>
        <dbReference type="ChEBI" id="CHEBI:15377"/>
        <dbReference type="ChEBI" id="CHEBI:43474"/>
        <dbReference type="ChEBI" id="CHEBI:58343"/>
        <dbReference type="ChEBI" id="CHEBI:456215"/>
        <dbReference type="EC" id="3.1.3.7"/>
    </reaction>
</comment>
<dbReference type="HAMAP" id="MF_02095">
    <property type="entry name" value="CysQ"/>
    <property type="match status" value="1"/>
</dbReference>
<feature type="binding site" evidence="4">
    <location>
        <position position="67"/>
    </location>
    <ligand>
        <name>substrate</name>
    </ligand>
</feature>
<evidence type="ECO:0000256" key="1">
    <source>
        <dbReference type="ARBA" id="ARBA00001625"/>
    </source>
</evidence>
<dbReference type="GO" id="GO:0005886">
    <property type="term" value="C:plasma membrane"/>
    <property type="evidence" value="ECO:0007669"/>
    <property type="project" value="UniProtKB-SubCell"/>
</dbReference>
<keyword evidence="4" id="KW-1003">Cell membrane</keyword>
<feature type="binding site" evidence="4 5">
    <location>
        <position position="90"/>
    </location>
    <ligand>
        <name>Mg(2+)</name>
        <dbReference type="ChEBI" id="CHEBI:18420"/>
        <label>2</label>
    </ligand>
</feature>
<gene>
    <name evidence="4" type="primary">cysQ</name>
    <name evidence="6" type="ORF">DSCW_29390</name>
</gene>
<evidence type="ECO:0000256" key="5">
    <source>
        <dbReference type="PIRSR" id="PIRSR600760-2"/>
    </source>
</evidence>
<dbReference type="EC" id="3.1.3.7" evidence="4"/>
<dbReference type="KEGG" id="dwd:DSCW_29390"/>
<organism evidence="6 7">
    <name type="scientific">Desulfosarcina widdelii</name>
    <dbReference type="NCBI Taxonomy" id="947919"/>
    <lineage>
        <taxon>Bacteria</taxon>
        <taxon>Pseudomonadati</taxon>
        <taxon>Thermodesulfobacteriota</taxon>
        <taxon>Desulfobacteria</taxon>
        <taxon>Desulfobacterales</taxon>
        <taxon>Desulfosarcinaceae</taxon>
        <taxon>Desulfosarcina</taxon>
    </lineage>
</organism>
<dbReference type="Pfam" id="PF00459">
    <property type="entry name" value="Inositol_P"/>
    <property type="match status" value="1"/>
</dbReference>
<feature type="binding site" evidence="4">
    <location>
        <position position="237"/>
    </location>
    <ligand>
        <name>substrate</name>
    </ligand>
</feature>
<dbReference type="Gene3D" id="3.40.190.80">
    <property type="match status" value="1"/>
</dbReference>
<comment type="function">
    <text evidence="4">Converts adenosine-3',5'-bisphosphate (PAP) to AMP.</text>
</comment>
<reference evidence="6 7" key="1">
    <citation type="submission" date="2019-11" db="EMBL/GenBank/DDBJ databases">
        <title>Comparative genomics of hydrocarbon-degrading Desulfosarcina strains.</title>
        <authorList>
            <person name="Watanabe M."/>
            <person name="Kojima H."/>
            <person name="Fukui M."/>
        </authorList>
    </citation>
    <scope>NUCLEOTIDE SEQUENCE [LARGE SCALE GENOMIC DNA]</scope>
    <source>
        <strain evidence="6 7">PP31</strain>
    </source>
</reference>
<proteinExistence type="inferred from homology"/>
<feature type="binding site" evidence="4">
    <location>
        <position position="87"/>
    </location>
    <ligand>
        <name>Mg(2+)</name>
        <dbReference type="ChEBI" id="CHEBI:18420"/>
        <label>1</label>
    </ligand>
</feature>
<feature type="binding site" evidence="5">
    <location>
        <position position="89"/>
    </location>
    <ligand>
        <name>Mg(2+)</name>
        <dbReference type="ChEBI" id="CHEBI:18420"/>
        <label>1</label>
        <note>catalytic</note>
    </ligand>
</feature>
<keyword evidence="2 4" id="KW-0479">Metal-binding</keyword>
<accession>A0A5K7Z0M3</accession>
<dbReference type="Gene3D" id="3.30.540.10">
    <property type="entry name" value="Fructose-1,6-Bisphosphatase, subunit A, domain 1"/>
    <property type="match status" value="1"/>
</dbReference>
<dbReference type="GO" id="GO:0008441">
    <property type="term" value="F:3'(2'),5'-bisphosphate nucleotidase activity"/>
    <property type="evidence" value="ECO:0007669"/>
    <property type="project" value="UniProtKB-UniRule"/>
</dbReference>
<dbReference type="GO" id="GO:0000103">
    <property type="term" value="P:sulfate assimilation"/>
    <property type="evidence" value="ECO:0007669"/>
    <property type="project" value="TreeGrafter"/>
</dbReference>
<dbReference type="PANTHER" id="PTHR43028">
    <property type="entry name" value="3'(2'),5'-BISPHOSPHATE NUCLEOTIDASE 1"/>
    <property type="match status" value="1"/>
</dbReference>
<feature type="binding site" evidence="4">
    <location>
        <position position="89"/>
    </location>
    <ligand>
        <name>Mg(2+)</name>
        <dbReference type="ChEBI" id="CHEBI:18420"/>
        <label>1</label>
    </ligand>
</feature>
<dbReference type="SUPFAM" id="SSF56655">
    <property type="entry name" value="Carbohydrate phosphatase"/>
    <property type="match status" value="1"/>
</dbReference>
<dbReference type="FunFam" id="3.40.190.80:FF:000005">
    <property type="entry name" value="3'(2'),5'-bisphosphate nucleotidase CysQ"/>
    <property type="match status" value="1"/>
</dbReference>
<protein>
    <recommendedName>
        <fullName evidence="4">3'(2'),5'-bisphosphate nucleotidase CysQ</fullName>
        <ecNumber evidence="4">3.1.3.7</ecNumber>
    </recommendedName>
    <alternativeName>
        <fullName evidence="4">3'(2'),5-bisphosphonucleoside 3'(2')-phosphohydrolase</fullName>
    </alternativeName>
    <alternativeName>
        <fullName evidence="4">3'-phosphoadenosine 5'-phosphate phosphatase</fullName>
        <shortName evidence="4">PAP phosphatase</shortName>
    </alternativeName>
</protein>
<dbReference type="OrthoDB" id="9785695at2"/>
<evidence type="ECO:0000313" key="6">
    <source>
        <dbReference type="EMBL" id="BBO75522.1"/>
    </source>
</evidence>
<feature type="binding site" evidence="4">
    <location>
        <position position="237"/>
    </location>
    <ligand>
        <name>Mg(2+)</name>
        <dbReference type="ChEBI" id="CHEBI:18420"/>
        <label>2</label>
    </ligand>
</feature>
<keyword evidence="4" id="KW-0472">Membrane</keyword>
<evidence type="ECO:0000256" key="4">
    <source>
        <dbReference type="HAMAP-Rule" id="MF_02095"/>
    </source>
</evidence>
<dbReference type="GO" id="GO:0000287">
    <property type="term" value="F:magnesium ion binding"/>
    <property type="evidence" value="ECO:0007669"/>
    <property type="project" value="UniProtKB-UniRule"/>
</dbReference>
<dbReference type="CDD" id="cd01638">
    <property type="entry name" value="CysQ"/>
    <property type="match status" value="1"/>
</dbReference>
<keyword evidence="3 4" id="KW-0460">Magnesium</keyword>
<feature type="binding site" evidence="5">
    <location>
        <position position="237"/>
    </location>
    <ligand>
        <name>Mg(2+)</name>
        <dbReference type="ChEBI" id="CHEBI:18420"/>
        <label>1</label>
        <note>catalytic</note>
    </ligand>
</feature>
<keyword evidence="4" id="KW-0378">Hydrolase</keyword>
<dbReference type="EMBL" id="AP021875">
    <property type="protein sequence ID" value="BBO75522.1"/>
    <property type="molecule type" value="Genomic_DNA"/>
</dbReference>
<feature type="binding site" evidence="4">
    <location>
        <begin position="89"/>
        <end position="92"/>
    </location>
    <ligand>
        <name>substrate</name>
    </ligand>
</feature>